<proteinExistence type="predicted"/>
<dbReference type="AlphaFoldDB" id="A0A183ICD1"/>
<evidence type="ECO:0000313" key="3">
    <source>
        <dbReference type="Proteomes" id="UP000270296"/>
    </source>
</evidence>
<organism evidence="4">
    <name type="scientific">Soboliphyme baturini</name>
    <dbReference type="NCBI Taxonomy" id="241478"/>
    <lineage>
        <taxon>Eukaryota</taxon>
        <taxon>Metazoa</taxon>
        <taxon>Ecdysozoa</taxon>
        <taxon>Nematoda</taxon>
        <taxon>Enoplea</taxon>
        <taxon>Dorylaimia</taxon>
        <taxon>Dioctophymatida</taxon>
        <taxon>Dioctophymatoidea</taxon>
        <taxon>Soboliphymatidae</taxon>
        <taxon>Soboliphyme</taxon>
    </lineage>
</organism>
<keyword evidence="3" id="KW-1185">Reference proteome</keyword>
<feature type="compositionally biased region" description="Polar residues" evidence="1">
    <location>
        <begin position="1"/>
        <end position="14"/>
    </location>
</feature>
<dbReference type="WBParaSite" id="SBAD_0000133001-mRNA-1">
    <property type="protein sequence ID" value="SBAD_0000133001-mRNA-1"/>
    <property type="gene ID" value="SBAD_0000133001"/>
</dbReference>
<accession>A0A183ICD1</accession>
<protein>
    <submittedName>
        <fullName evidence="2 4">Uncharacterized protein</fullName>
    </submittedName>
</protein>
<evidence type="ECO:0000313" key="4">
    <source>
        <dbReference type="WBParaSite" id="SBAD_0000133001-mRNA-1"/>
    </source>
</evidence>
<evidence type="ECO:0000256" key="1">
    <source>
        <dbReference type="SAM" id="MobiDB-lite"/>
    </source>
</evidence>
<gene>
    <name evidence="2" type="ORF">SBAD_LOCUS1275</name>
</gene>
<reference evidence="2 3" key="2">
    <citation type="submission" date="2018-11" db="EMBL/GenBank/DDBJ databases">
        <authorList>
            <consortium name="Pathogen Informatics"/>
        </authorList>
    </citation>
    <scope>NUCLEOTIDE SEQUENCE [LARGE SCALE GENOMIC DNA]</scope>
</reference>
<dbReference type="Proteomes" id="UP000270296">
    <property type="component" value="Unassembled WGS sequence"/>
</dbReference>
<dbReference type="EMBL" id="UZAM01006770">
    <property type="protein sequence ID" value="VDO93805.1"/>
    <property type="molecule type" value="Genomic_DNA"/>
</dbReference>
<name>A0A183ICD1_9BILA</name>
<reference evidence="4" key="1">
    <citation type="submission" date="2016-06" db="UniProtKB">
        <authorList>
            <consortium name="WormBaseParasite"/>
        </authorList>
    </citation>
    <scope>IDENTIFICATION</scope>
</reference>
<evidence type="ECO:0000313" key="2">
    <source>
        <dbReference type="EMBL" id="VDO93805.1"/>
    </source>
</evidence>
<sequence length="34" mass="3823">MQQDLLPQQLSESTPHAGALQELYVHPVQQGNHQ</sequence>
<feature type="region of interest" description="Disordered" evidence="1">
    <location>
        <begin position="1"/>
        <end position="34"/>
    </location>
</feature>